<proteinExistence type="predicted"/>
<reference evidence="4 5" key="1">
    <citation type="submission" date="2018-06" db="EMBL/GenBank/DDBJ databases">
        <authorList>
            <consortium name="Pathogen Informatics"/>
            <person name="Doyle S."/>
        </authorList>
    </citation>
    <scope>NUCLEOTIDE SEQUENCE [LARGE SCALE GENOMIC DNA]</scope>
    <source>
        <strain evidence="4 5">NCTC11155</strain>
    </source>
</reference>
<feature type="domain" description="Glycosyltransferase 2-like" evidence="3">
    <location>
        <begin position="7"/>
        <end position="130"/>
    </location>
</feature>
<dbReference type="Proteomes" id="UP000254424">
    <property type="component" value="Unassembled WGS sequence"/>
</dbReference>
<organism evidence="4 5">
    <name type="scientific">Bacteroides eggerthii</name>
    <dbReference type="NCBI Taxonomy" id="28111"/>
    <lineage>
        <taxon>Bacteria</taxon>
        <taxon>Pseudomonadati</taxon>
        <taxon>Bacteroidota</taxon>
        <taxon>Bacteroidia</taxon>
        <taxon>Bacteroidales</taxon>
        <taxon>Bacteroidaceae</taxon>
        <taxon>Bacteroides</taxon>
    </lineage>
</organism>
<dbReference type="GeneID" id="93071399"/>
<dbReference type="AlphaFoldDB" id="A0A380YMX0"/>
<accession>A0A380YMX0</accession>
<dbReference type="Gene3D" id="3.90.550.10">
    <property type="entry name" value="Spore Coat Polysaccharide Biosynthesis Protein SpsA, Chain A"/>
    <property type="match status" value="1"/>
</dbReference>
<dbReference type="PANTHER" id="PTHR22916">
    <property type="entry name" value="GLYCOSYLTRANSFERASE"/>
    <property type="match status" value="1"/>
</dbReference>
<gene>
    <name evidence="4" type="ORF">NCTC11155_01493</name>
</gene>
<dbReference type="RefSeq" id="WP_004290659.1">
    <property type="nucleotide sequence ID" value="NZ_CABKNQ010000018.1"/>
</dbReference>
<evidence type="ECO:0000313" key="5">
    <source>
        <dbReference type="Proteomes" id="UP000254424"/>
    </source>
</evidence>
<dbReference type="EC" id="2.4.1.-" evidence="4"/>
<evidence type="ECO:0000259" key="3">
    <source>
        <dbReference type="Pfam" id="PF00535"/>
    </source>
</evidence>
<dbReference type="Pfam" id="PF00535">
    <property type="entry name" value="Glycos_transf_2"/>
    <property type="match status" value="1"/>
</dbReference>
<name>A0A380YMX0_9BACE</name>
<dbReference type="InterPro" id="IPR029044">
    <property type="entry name" value="Nucleotide-diphossugar_trans"/>
</dbReference>
<sequence length="307" mass="36656">MNKKNYSIIIPHHNIPILLQRCIDSIPQRKDTEIIIVDDNSSEEFVNFNHFPGKERTDVTIIFTKEGKGAGYARNIGLSQASGKWILFADADDFFNYCIKDVLDEYIDSKYDIVFFKVNSIHSDTYESCHIGDHINKWIDLYTKSPLESEKYLRFVWGEPWCKLIKRDLIYSHQIRFEEIEVQNDTIFSLLTGFYANNISIDKRHIYNYTYRHNSITTVFSEKKLFTRILVCAKREIFYRQHNIHLHDNWIWEHLNTLLSTNKELYLKGIKELQALGFKKAELNHKLSIWKIKHHYYKLKRIFHINV</sequence>
<evidence type="ECO:0000313" key="4">
    <source>
        <dbReference type="EMBL" id="SUV29506.1"/>
    </source>
</evidence>
<keyword evidence="2 4" id="KW-0808">Transferase</keyword>
<dbReference type="GO" id="GO:0016758">
    <property type="term" value="F:hexosyltransferase activity"/>
    <property type="evidence" value="ECO:0007669"/>
    <property type="project" value="UniProtKB-ARBA"/>
</dbReference>
<dbReference type="OrthoDB" id="396512at2"/>
<dbReference type="STRING" id="483216.BACEGG_02337"/>
<protein>
    <submittedName>
        <fullName evidence="4">Glycosyl transferase 2</fullName>
        <ecNumber evidence="4">2.4.1.-</ecNumber>
    </submittedName>
</protein>
<dbReference type="InterPro" id="IPR001173">
    <property type="entry name" value="Glyco_trans_2-like"/>
</dbReference>
<dbReference type="SUPFAM" id="SSF53448">
    <property type="entry name" value="Nucleotide-diphospho-sugar transferases"/>
    <property type="match status" value="1"/>
</dbReference>
<dbReference type="EMBL" id="UFSX01000001">
    <property type="protein sequence ID" value="SUV29506.1"/>
    <property type="molecule type" value="Genomic_DNA"/>
</dbReference>
<evidence type="ECO:0000256" key="2">
    <source>
        <dbReference type="ARBA" id="ARBA00022679"/>
    </source>
</evidence>
<keyword evidence="1 4" id="KW-0328">Glycosyltransferase</keyword>
<dbReference type="PANTHER" id="PTHR22916:SF51">
    <property type="entry name" value="GLYCOSYLTRANSFERASE EPSH-RELATED"/>
    <property type="match status" value="1"/>
</dbReference>
<dbReference type="CDD" id="cd00761">
    <property type="entry name" value="Glyco_tranf_GTA_type"/>
    <property type="match status" value="1"/>
</dbReference>
<evidence type="ECO:0000256" key="1">
    <source>
        <dbReference type="ARBA" id="ARBA00022676"/>
    </source>
</evidence>